<reference evidence="3" key="1">
    <citation type="submission" date="2015-07" db="EMBL/GenBank/DDBJ databases">
        <authorList>
            <person name="Rodrigo-Torres Lidia"/>
            <person name="Arahal R.David."/>
        </authorList>
    </citation>
    <scope>NUCLEOTIDE SEQUENCE [LARGE SCALE GENOMIC DNA]</scope>
    <source>
        <strain evidence="3">CECT 4801</strain>
    </source>
</reference>
<evidence type="ECO:0000313" key="3">
    <source>
        <dbReference type="Proteomes" id="UP000048926"/>
    </source>
</evidence>
<evidence type="ECO:0000256" key="1">
    <source>
        <dbReference type="SAM" id="SignalP"/>
    </source>
</evidence>
<dbReference type="EMBL" id="CXST01000001">
    <property type="protein sequence ID" value="CTQ43102.1"/>
    <property type="molecule type" value="Genomic_DNA"/>
</dbReference>
<gene>
    <name evidence="2" type="ORF">LAL4801_01538</name>
</gene>
<dbReference type="PROSITE" id="PS51257">
    <property type="entry name" value="PROKAR_LIPOPROTEIN"/>
    <property type="match status" value="1"/>
</dbReference>
<sequence>MKCMFHSLLFICSISVACAQDPTGDIPEGARWVVGGTFALSKIGDNELRGSKSYSGAEKEANRLATFLPGMTIMFNLERSTVPGRSEYLEGTTHYGIPVAVLARDISANDFGNRDTTDVVTHQSYTGCRDLACTLEAEVGIGYSFKIEEEDDERLVLYNPQSELRIIHTLDAFDQNEARGYSTRVKDRVHPRLKVHDGYASEISTGCGLTRPVQPLIKVPKDQYDTLPLTWEVNSLNWSLKALELFDVGTVEMNPEGTHYVGRLNSELGVGTESDEGPVALDFTVFAYRDSEWTNPDFYKFGGLAQTVTCRKRNPIAGQPLPRYVKNAFLYFDIQEGEQPQDFPLDPVQLPDQFKDNKELQDELRTYLPRAFFYSVNNARQYKELFEYIVEDTNIAFPSAVANVIARLNATCGPQSRTECADIVDRVGALRND</sequence>
<evidence type="ECO:0000313" key="2">
    <source>
        <dbReference type="EMBL" id="CTQ43102.1"/>
    </source>
</evidence>
<accession>A0A0M6XZ12</accession>
<feature type="chain" id="PRO_5005807361" evidence="1">
    <location>
        <begin position="20"/>
        <end position="433"/>
    </location>
</feature>
<dbReference type="RefSeq" id="WP_145903485.1">
    <property type="nucleotide sequence ID" value="NZ_CXST01000001.1"/>
</dbReference>
<protein>
    <submittedName>
        <fullName evidence="2">Uncharacterized protein</fullName>
    </submittedName>
</protein>
<keyword evidence="3" id="KW-1185">Reference proteome</keyword>
<dbReference type="OrthoDB" id="7840586at2"/>
<organism evidence="2 3">
    <name type="scientific">Roseibium aggregatum</name>
    <dbReference type="NCBI Taxonomy" id="187304"/>
    <lineage>
        <taxon>Bacteria</taxon>
        <taxon>Pseudomonadati</taxon>
        <taxon>Pseudomonadota</taxon>
        <taxon>Alphaproteobacteria</taxon>
        <taxon>Hyphomicrobiales</taxon>
        <taxon>Stappiaceae</taxon>
        <taxon>Roseibium</taxon>
    </lineage>
</organism>
<dbReference type="AlphaFoldDB" id="A0A0M6XZ12"/>
<keyword evidence="1" id="KW-0732">Signal</keyword>
<name>A0A0M6XZ12_9HYPH</name>
<dbReference type="STRING" id="187304.B0E33_22510"/>
<dbReference type="Proteomes" id="UP000048926">
    <property type="component" value="Unassembled WGS sequence"/>
</dbReference>
<feature type="signal peptide" evidence="1">
    <location>
        <begin position="1"/>
        <end position="19"/>
    </location>
</feature>
<proteinExistence type="predicted"/>